<sequence length="967" mass="105741">MFKILPNRALSAGLVPRVATRRDISVSYRDDDKTKYAVKEFNEARLQQHLPDNETLASSQDIKELVAFDEQGDEESLDSGIVHVLRAWVASHKLQHQQYSSISAALEALNELYQKVNLNTPTLEQLLMSSDKELSGASKLDPAEEELSHFLQDAPSCLWKLDERLLQDILRSVSKRKGPIIFFSLVWKGIKEALRRDDCEIAECYLAGQALLHVAASQCAYELNMKAAITTEAHLLQQQILQEEPIIATCLEPDVGVILDDIQRNSTPSKRLWTLYSTVHIDVFDLVGEKIKKQALAAAAFGDASLTSEDLAESQDDKPSFPNPAQRLLLCITSYNALCSCKGLKGLRAGQEAGPADSASKDRALTSSTISTSREAYRYVVSRLRLDSLSTAALKGLINQVITSKQVHALLVSLVELSAPLRPVAAMKPWVEAQGLMISPLSSSSRSMDDWQLGPASLAALDEALLEVALPSASLGMTAQLVSLRACLGMPLAPALTRLVEEVVLLQGAGAESTARLLGLIQDSTARAEEAAKDECGEDEECTEEQMAISQSLVPDDGSRPQNNPVTRDGSLDFACFSELKSLSSLLEATSRGLKLREGTGVALDMEDDNIEGVDFEGLDQLGAPMDIDLLLNKTYMALAMANSRFWESPHFLLRLYPSLFQSCLALGASSVDLMSERYMSSLTTMFQRCTREARSHKVILNDVELLHAVATVLCQHAEDQQTEEDDEDASRVNSSAIQLRASLTIMANVDVMHSFQSHCARVLCEGLSSGFIRVKPWLRLLEVLLISGAACPQLVAVLTWALAESSFDQSPFGRSREEFLRICKLWYGLLPSKRRKQELESSDYDAHEIAVVGGVSTKGSLSRDLPHIIDETISADADYGTSVSSSSLHRLLSLASSSSVVLPGVGVVSDSTLESYLSMARTVIIDDRISVPTVLEWKMAVLTRLSAVSDDTTELLPELVVVEPCL</sequence>
<comment type="caution">
    <text evidence="2">The sequence shown here is derived from an EMBL/GenBank/DDBJ whole genome shotgun (WGS) entry which is preliminary data.</text>
</comment>
<name>A0A250XKT8_9CHLO</name>
<dbReference type="AlphaFoldDB" id="A0A250XKT8"/>
<dbReference type="EMBL" id="BEGY01000103">
    <property type="protein sequence ID" value="GAX83643.1"/>
    <property type="molecule type" value="Genomic_DNA"/>
</dbReference>
<evidence type="ECO:0000313" key="2">
    <source>
        <dbReference type="EMBL" id="GAX83643.1"/>
    </source>
</evidence>
<evidence type="ECO:0000313" key="3">
    <source>
        <dbReference type="Proteomes" id="UP000232323"/>
    </source>
</evidence>
<reference evidence="2 3" key="1">
    <citation type="submission" date="2017-08" db="EMBL/GenBank/DDBJ databases">
        <title>Acidophilic green algal genome provides insights into adaptation to an acidic environment.</title>
        <authorList>
            <person name="Hirooka S."/>
            <person name="Hirose Y."/>
            <person name="Kanesaki Y."/>
            <person name="Higuchi S."/>
            <person name="Fujiwara T."/>
            <person name="Onuma R."/>
            <person name="Era A."/>
            <person name="Ohbayashi R."/>
            <person name="Uzuka A."/>
            <person name="Nozaki H."/>
            <person name="Yoshikawa H."/>
            <person name="Miyagishima S.Y."/>
        </authorList>
    </citation>
    <scope>NUCLEOTIDE SEQUENCE [LARGE SCALE GENOMIC DNA]</scope>
    <source>
        <strain evidence="2 3">NIES-2499</strain>
    </source>
</reference>
<accession>A0A250XKT8</accession>
<organism evidence="2 3">
    <name type="scientific">Chlamydomonas eustigma</name>
    <dbReference type="NCBI Taxonomy" id="1157962"/>
    <lineage>
        <taxon>Eukaryota</taxon>
        <taxon>Viridiplantae</taxon>
        <taxon>Chlorophyta</taxon>
        <taxon>core chlorophytes</taxon>
        <taxon>Chlorophyceae</taxon>
        <taxon>CS clade</taxon>
        <taxon>Chlamydomonadales</taxon>
        <taxon>Chlamydomonadaceae</taxon>
        <taxon>Chlamydomonas</taxon>
    </lineage>
</organism>
<proteinExistence type="predicted"/>
<gene>
    <name evidence="2" type="ORF">CEUSTIGMA_g11067.t1</name>
</gene>
<dbReference type="Proteomes" id="UP000232323">
    <property type="component" value="Unassembled WGS sequence"/>
</dbReference>
<feature type="region of interest" description="Disordered" evidence="1">
    <location>
        <begin position="545"/>
        <end position="565"/>
    </location>
</feature>
<protein>
    <submittedName>
        <fullName evidence="2">Uncharacterized protein</fullName>
    </submittedName>
</protein>
<keyword evidence="3" id="KW-1185">Reference proteome</keyword>
<evidence type="ECO:0000256" key="1">
    <source>
        <dbReference type="SAM" id="MobiDB-lite"/>
    </source>
</evidence>